<reference evidence="1 2" key="1">
    <citation type="submission" date="2023-05" db="EMBL/GenBank/DDBJ databases">
        <title>Lithophilousrod everest ZFBP1038 complete genpme.</title>
        <authorList>
            <person name="Tian M."/>
        </authorList>
    </citation>
    <scope>NUCLEOTIDE SEQUENCE [LARGE SCALE GENOMIC DNA]</scope>
    <source>
        <strain evidence="1 2">ZFBP1038</strain>
    </source>
</reference>
<keyword evidence="2" id="KW-1185">Reference proteome</keyword>
<dbReference type="RefSeq" id="WP_349640260.1">
    <property type="nucleotide sequence ID" value="NZ_CP090958.1"/>
</dbReference>
<proteinExistence type="predicted"/>
<name>A0ABY8QWU9_9MICO</name>
<dbReference type="Proteomes" id="UP001209083">
    <property type="component" value="Chromosome"/>
</dbReference>
<protein>
    <recommendedName>
        <fullName evidence="3">5-formyltetrahydrofolate cyclo-ligase</fullName>
    </recommendedName>
</protein>
<evidence type="ECO:0000313" key="2">
    <source>
        <dbReference type="Proteomes" id="UP001209083"/>
    </source>
</evidence>
<sequence length="48" mass="5252">MVTDQERRARLGVRHALARSARVLSPEDAARAVVCLHATDPPSMHLSC</sequence>
<evidence type="ECO:0008006" key="3">
    <source>
        <dbReference type="Google" id="ProtNLM"/>
    </source>
</evidence>
<dbReference type="EMBL" id="CP090958">
    <property type="protein sequence ID" value="WGW13437.1"/>
    <property type="molecule type" value="Genomic_DNA"/>
</dbReference>
<gene>
    <name evidence="1" type="ORF">LWF01_06685</name>
</gene>
<organism evidence="1 2">
    <name type="scientific">Saxibacter everestensis</name>
    <dbReference type="NCBI Taxonomy" id="2909229"/>
    <lineage>
        <taxon>Bacteria</taxon>
        <taxon>Bacillati</taxon>
        <taxon>Actinomycetota</taxon>
        <taxon>Actinomycetes</taxon>
        <taxon>Micrococcales</taxon>
        <taxon>Brevibacteriaceae</taxon>
        <taxon>Saxibacter</taxon>
    </lineage>
</organism>
<evidence type="ECO:0000313" key="1">
    <source>
        <dbReference type="EMBL" id="WGW13437.1"/>
    </source>
</evidence>
<accession>A0ABY8QWU9</accession>